<gene>
    <name evidence="6" type="ordered locus">SpiBuddy_1193</name>
</gene>
<keyword evidence="3" id="KW-0479">Metal-binding</keyword>
<dbReference type="Gene3D" id="3.40.50.1000">
    <property type="entry name" value="HAD superfamily/HAD-like"/>
    <property type="match status" value="1"/>
</dbReference>
<dbReference type="InterPro" id="IPR036412">
    <property type="entry name" value="HAD-like_sf"/>
</dbReference>
<name>F0RVM6_SPHGB</name>
<evidence type="ECO:0000313" key="6">
    <source>
        <dbReference type="EMBL" id="ADY13018.1"/>
    </source>
</evidence>
<evidence type="ECO:0000313" key="7">
    <source>
        <dbReference type="Proteomes" id="UP000008466"/>
    </source>
</evidence>
<comment type="similarity">
    <text evidence="2">Belongs to the HAD-like hydrolase superfamily. CbbY/CbbZ/Gph/YieH family.</text>
</comment>
<dbReference type="RefSeq" id="WP_013606869.1">
    <property type="nucleotide sequence ID" value="NC_015152.1"/>
</dbReference>
<dbReference type="STRING" id="158189.SpiBuddy_1193"/>
<dbReference type="Proteomes" id="UP000008466">
    <property type="component" value="Chromosome"/>
</dbReference>
<keyword evidence="7" id="KW-1185">Reference proteome</keyword>
<evidence type="ECO:0000256" key="5">
    <source>
        <dbReference type="ARBA" id="ARBA00023277"/>
    </source>
</evidence>
<keyword evidence="6" id="KW-0378">Hydrolase</keyword>
<dbReference type="EMBL" id="CP002541">
    <property type="protein sequence ID" value="ADY13018.1"/>
    <property type="molecule type" value="Genomic_DNA"/>
</dbReference>
<evidence type="ECO:0000256" key="3">
    <source>
        <dbReference type="ARBA" id="ARBA00022723"/>
    </source>
</evidence>
<dbReference type="CDD" id="cd07505">
    <property type="entry name" value="HAD_BPGM-like"/>
    <property type="match status" value="1"/>
</dbReference>
<sequence length="221" mass="24715">MRTDKALTFDFNGTLFWDTEYHRIAWSSVSVLYRNKPLSLAESHYLNGRTNSETIAYLLGHMPDAEQLARISEDKELLYQEICMKNQPLLLAPGFLDLVVRAKEQGVRMAIATSAGKSNIERYKAWFKLTDFIDENLIIYDNGLRKGKPEPDIYLDACKALGMEGRQCIVFEDTKAGILSAQAAGIGSIWAVLSPGSDTQTIKAMEGVHGLLNDFSQFALE</sequence>
<dbReference type="SUPFAM" id="SSF56784">
    <property type="entry name" value="HAD-like"/>
    <property type="match status" value="1"/>
</dbReference>
<dbReference type="InterPro" id="IPR006439">
    <property type="entry name" value="HAD-SF_hydro_IA"/>
</dbReference>
<proteinExistence type="inferred from homology"/>
<dbReference type="eggNOG" id="COG0637">
    <property type="taxonomic scope" value="Bacteria"/>
</dbReference>
<keyword evidence="5" id="KW-0119">Carbohydrate metabolism</keyword>
<reference evidence="7" key="1">
    <citation type="submission" date="2011-02" db="EMBL/GenBank/DDBJ databases">
        <title>Complete sequence of Spirochaeta sp. Buddy.</title>
        <authorList>
            <person name="Lucas S."/>
            <person name="Copeland A."/>
            <person name="Lapidus A."/>
            <person name="Cheng J.-F."/>
            <person name="Goodwin L."/>
            <person name="Pitluck S."/>
            <person name="Zeytun A."/>
            <person name="Detter J.C."/>
            <person name="Han C."/>
            <person name="Tapia R."/>
            <person name="Land M."/>
            <person name="Hauser L."/>
            <person name="Kyrpides N."/>
            <person name="Ivanova N."/>
            <person name="Mikhailova N."/>
            <person name="Pagani I."/>
            <person name="Ritalahti K.M."/>
            <person name="Loeffler F.E."/>
            <person name="Woyke T."/>
        </authorList>
    </citation>
    <scope>NUCLEOTIDE SEQUENCE [LARGE SCALE GENOMIC DNA]</scope>
    <source>
        <strain evidence="7">ATCC BAA-1886 / DSM 22777 / Buddy</strain>
    </source>
</reference>
<dbReference type="NCBIfam" id="TIGR01509">
    <property type="entry name" value="HAD-SF-IA-v3"/>
    <property type="match status" value="1"/>
</dbReference>
<dbReference type="SFLD" id="SFLDS00003">
    <property type="entry name" value="Haloacid_Dehalogenase"/>
    <property type="match status" value="1"/>
</dbReference>
<protein>
    <submittedName>
        <fullName evidence="6">HAD-superfamily hydrolase, subfamily IA, variant 3</fullName>
    </submittedName>
</protein>
<dbReference type="PANTHER" id="PTHR46193:SF18">
    <property type="entry name" value="HEXITOL PHOSPHATASE B"/>
    <property type="match status" value="1"/>
</dbReference>
<organism evidence="6 7">
    <name type="scientific">Sphaerochaeta globosa (strain ATCC BAA-1886 / DSM 22777 / Buddy)</name>
    <name type="common">Spirochaeta sp. (strain Buddy)</name>
    <dbReference type="NCBI Taxonomy" id="158189"/>
    <lineage>
        <taxon>Bacteria</taxon>
        <taxon>Pseudomonadati</taxon>
        <taxon>Spirochaetota</taxon>
        <taxon>Spirochaetia</taxon>
        <taxon>Spirochaetales</taxon>
        <taxon>Sphaerochaetaceae</taxon>
        <taxon>Sphaerochaeta</taxon>
    </lineage>
</organism>
<evidence type="ECO:0000256" key="2">
    <source>
        <dbReference type="ARBA" id="ARBA00006171"/>
    </source>
</evidence>
<dbReference type="InterPro" id="IPR051600">
    <property type="entry name" value="Beta-PGM-like"/>
</dbReference>
<evidence type="ECO:0000256" key="4">
    <source>
        <dbReference type="ARBA" id="ARBA00022842"/>
    </source>
</evidence>
<comment type="cofactor">
    <cofactor evidence="1">
        <name>Mg(2+)</name>
        <dbReference type="ChEBI" id="CHEBI:18420"/>
    </cofactor>
</comment>
<dbReference type="InterPro" id="IPR023198">
    <property type="entry name" value="PGP-like_dom2"/>
</dbReference>
<dbReference type="HOGENOM" id="CLU_045011_13_4_12"/>
<dbReference type="GO" id="GO:0016787">
    <property type="term" value="F:hydrolase activity"/>
    <property type="evidence" value="ECO:0007669"/>
    <property type="project" value="UniProtKB-KW"/>
</dbReference>
<dbReference type="GO" id="GO:0046872">
    <property type="term" value="F:metal ion binding"/>
    <property type="evidence" value="ECO:0007669"/>
    <property type="project" value="UniProtKB-KW"/>
</dbReference>
<keyword evidence="4" id="KW-0460">Magnesium</keyword>
<dbReference type="SFLD" id="SFLDG01129">
    <property type="entry name" value="C1.5:_HAD__Beta-PGM__Phosphata"/>
    <property type="match status" value="1"/>
</dbReference>
<evidence type="ECO:0000256" key="1">
    <source>
        <dbReference type="ARBA" id="ARBA00001946"/>
    </source>
</evidence>
<dbReference type="OrthoDB" id="9797743at2"/>
<dbReference type="Pfam" id="PF00702">
    <property type="entry name" value="Hydrolase"/>
    <property type="match status" value="1"/>
</dbReference>
<dbReference type="AlphaFoldDB" id="F0RVM6"/>
<dbReference type="PANTHER" id="PTHR46193">
    <property type="entry name" value="6-PHOSPHOGLUCONATE PHOSPHATASE"/>
    <property type="match status" value="1"/>
</dbReference>
<accession>F0RVM6</accession>
<dbReference type="KEGG" id="sbu:SpiBuddy_1193"/>
<dbReference type="Gene3D" id="1.10.150.240">
    <property type="entry name" value="Putative phosphatase, domain 2"/>
    <property type="match status" value="1"/>
</dbReference>
<dbReference type="InterPro" id="IPR023214">
    <property type="entry name" value="HAD_sf"/>
</dbReference>